<name>A0A5B7GU77_PORTR</name>
<comment type="caution">
    <text evidence="1">The sequence shown here is derived from an EMBL/GenBank/DDBJ whole genome shotgun (WGS) entry which is preliminary data.</text>
</comment>
<gene>
    <name evidence="1" type="ORF">E2C01_056467</name>
</gene>
<reference evidence="1 2" key="1">
    <citation type="submission" date="2019-05" db="EMBL/GenBank/DDBJ databases">
        <title>Another draft genome of Portunus trituberculatus and its Hox gene families provides insights of decapod evolution.</title>
        <authorList>
            <person name="Jeong J.-H."/>
            <person name="Song I."/>
            <person name="Kim S."/>
            <person name="Choi T."/>
            <person name="Kim D."/>
            <person name="Ryu S."/>
            <person name="Kim W."/>
        </authorList>
    </citation>
    <scope>NUCLEOTIDE SEQUENCE [LARGE SCALE GENOMIC DNA]</scope>
    <source>
        <tissue evidence="1">Muscle</tissue>
    </source>
</reference>
<dbReference type="Proteomes" id="UP000324222">
    <property type="component" value="Unassembled WGS sequence"/>
</dbReference>
<sequence>MFITSSLVTKTTPFVEPSHHEPTVDFTCDLKSLNSRLRRWHDVTKVKLTRHWSATAPNPLTPKTLR</sequence>
<protein>
    <submittedName>
        <fullName evidence="1">Uncharacterized protein</fullName>
    </submittedName>
</protein>
<proteinExistence type="predicted"/>
<evidence type="ECO:0000313" key="2">
    <source>
        <dbReference type="Proteomes" id="UP000324222"/>
    </source>
</evidence>
<dbReference type="AlphaFoldDB" id="A0A5B7GU77"/>
<organism evidence="1 2">
    <name type="scientific">Portunus trituberculatus</name>
    <name type="common">Swimming crab</name>
    <name type="synonym">Neptunus trituberculatus</name>
    <dbReference type="NCBI Taxonomy" id="210409"/>
    <lineage>
        <taxon>Eukaryota</taxon>
        <taxon>Metazoa</taxon>
        <taxon>Ecdysozoa</taxon>
        <taxon>Arthropoda</taxon>
        <taxon>Crustacea</taxon>
        <taxon>Multicrustacea</taxon>
        <taxon>Malacostraca</taxon>
        <taxon>Eumalacostraca</taxon>
        <taxon>Eucarida</taxon>
        <taxon>Decapoda</taxon>
        <taxon>Pleocyemata</taxon>
        <taxon>Brachyura</taxon>
        <taxon>Eubrachyura</taxon>
        <taxon>Portunoidea</taxon>
        <taxon>Portunidae</taxon>
        <taxon>Portuninae</taxon>
        <taxon>Portunus</taxon>
    </lineage>
</organism>
<accession>A0A5B7GU77</accession>
<keyword evidence="2" id="KW-1185">Reference proteome</keyword>
<dbReference type="EMBL" id="VSRR010019606">
    <property type="protein sequence ID" value="MPC62382.1"/>
    <property type="molecule type" value="Genomic_DNA"/>
</dbReference>
<evidence type="ECO:0000313" key="1">
    <source>
        <dbReference type="EMBL" id="MPC62382.1"/>
    </source>
</evidence>